<keyword evidence="4" id="KW-1185">Reference proteome</keyword>
<evidence type="ECO:0000256" key="1">
    <source>
        <dbReference type="SAM" id="Coils"/>
    </source>
</evidence>
<dbReference type="GO" id="GO:0016747">
    <property type="term" value="F:acyltransferase activity, transferring groups other than amino-acyl groups"/>
    <property type="evidence" value="ECO:0007669"/>
    <property type="project" value="InterPro"/>
</dbReference>
<dbReference type="PANTHER" id="PTHR20958:SF6">
    <property type="entry name" value="GLYCINE N-ACYLTRANSFERASE-LIKE PROTEIN"/>
    <property type="match status" value="1"/>
</dbReference>
<dbReference type="GeneID" id="36605309"/>
<gene>
    <name evidence="3" type="ORF">BBK36DRAFT_1201911</name>
</gene>
<sequence length="324" mass="36568">MTGHVASFDSVPEWLVQLLAAELPYSLPLLRRLQSTKFKHGTSPHARVVFVHDADSPLDEHHEFETYTAAYLDFSRQETQMYIYSTLEHGRNKDDESQMQLYEQQLEKLVSEVVLLREEYGQKLLFTNPDRILVGSLNSKVRSILEKFDGVVEPRPTGVYDKWLIRRDELPLLDESLPSGMYWDSASLEDCQIIVSRTDIPRTAEILVNLPNLMIKRDDGTPIAWALLGTDGSLVSVHCEEPYRRRGLAKKLATKLLREKSPQFGDDGWLCADVSPSNESSRAMCKSLNGKPDWLVSWICLVLSGTGVPASSTRNDSGTDRTGN</sequence>
<accession>A0A2T4B8G8</accession>
<feature type="domain" description="N-acetyltransferase" evidence="2">
    <location>
        <begin position="168"/>
        <end position="315"/>
    </location>
</feature>
<dbReference type="Proteomes" id="UP000241546">
    <property type="component" value="Unassembled WGS sequence"/>
</dbReference>
<protein>
    <recommendedName>
        <fullName evidence="2">N-acetyltransferase domain-containing protein</fullName>
    </recommendedName>
</protein>
<proteinExistence type="predicted"/>
<dbReference type="InterPro" id="IPR016181">
    <property type="entry name" value="Acyl_CoA_acyltransferase"/>
</dbReference>
<dbReference type="OrthoDB" id="61870at2759"/>
<dbReference type="PROSITE" id="PS51186">
    <property type="entry name" value="GNAT"/>
    <property type="match status" value="1"/>
</dbReference>
<dbReference type="Gene3D" id="3.40.630.30">
    <property type="match status" value="1"/>
</dbReference>
<organism evidence="3 4">
    <name type="scientific">Trichoderma citrinoviride</name>
    <dbReference type="NCBI Taxonomy" id="58853"/>
    <lineage>
        <taxon>Eukaryota</taxon>
        <taxon>Fungi</taxon>
        <taxon>Dikarya</taxon>
        <taxon>Ascomycota</taxon>
        <taxon>Pezizomycotina</taxon>
        <taxon>Sordariomycetes</taxon>
        <taxon>Hypocreomycetidae</taxon>
        <taxon>Hypocreales</taxon>
        <taxon>Hypocreaceae</taxon>
        <taxon>Trichoderma</taxon>
    </lineage>
</organism>
<dbReference type="PANTHER" id="PTHR20958">
    <property type="entry name" value="GLYCINE N-ACYLTRANSFERASE-LIKE PROTEIN"/>
    <property type="match status" value="1"/>
</dbReference>
<dbReference type="InterPro" id="IPR013653">
    <property type="entry name" value="GCN5-like_dom"/>
</dbReference>
<dbReference type="RefSeq" id="XP_024748839.1">
    <property type="nucleotide sequence ID" value="XM_024897191.1"/>
</dbReference>
<keyword evidence="1" id="KW-0175">Coiled coil</keyword>
<dbReference type="SUPFAM" id="SSF55729">
    <property type="entry name" value="Acyl-CoA N-acyltransferases (Nat)"/>
    <property type="match status" value="1"/>
</dbReference>
<dbReference type="AlphaFoldDB" id="A0A2T4B8G8"/>
<reference evidence="4" key="1">
    <citation type="submission" date="2016-07" db="EMBL/GenBank/DDBJ databases">
        <title>Multiple horizontal gene transfer events from other fungi enriched the ability of initially mycotrophic Trichoderma (Ascomycota) to feed on dead plant biomass.</title>
        <authorList>
            <consortium name="DOE Joint Genome Institute"/>
            <person name="Atanasova L."/>
            <person name="Chenthamara K."/>
            <person name="Zhang J."/>
            <person name="Grujic M."/>
            <person name="Henrissat B."/>
            <person name="Kuo A."/>
            <person name="Aerts A."/>
            <person name="Salamov A."/>
            <person name="Lipzen A."/>
            <person name="Labutti K."/>
            <person name="Barry K."/>
            <person name="Miao Y."/>
            <person name="Rahimi M.J."/>
            <person name="Shen Q."/>
            <person name="Grigoriev I.V."/>
            <person name="Kubicek C.P."/>
            <person name="Druzhinina I.S."/>
        </authorList>
    </citation>
    <scope>NUCLEOTIDE SEQUENCE [LARGE SCALE GENOMIC DNA]</scope>
    <source>
        <strain evidence="4">TUCIM 6016</strain>
    </source>
</reference>
<dbReference type="Pfam" id="PF08445">
    <property type="entry name" value="FR47"/>
    <property type="match status" value="1"/>
</dbReference>
<evidence type="ECO:0000259" key="2">
    <source>
        <dbReference type="PROSITE" id="PS51186"/>
    </source>
</evidence>
<dbReference type="InterPro" id="IPR053225">
    <property type="entry name" value="Acyl-CoA_N-acyltransferase"/>
</dbReference>
<dbReference type="EMBL" id="KZ680214">
    <property type="protein sequence ID" value="PTB65519.1"/>
    <property type="molecule type" value="Genomic_DNA"/>
</dbReference>
<evidence type="ECO:0000313" key="3">
    <source>
        <dbReference type="EMBL" id="PTB65519.1"/>
    </source>
</evidence>
<name>A0A2T4B8G8_9HYPO</name>
<feature type="coiled-coil region" evidence="1">
    <location>
        <begin position="92"/>
        <end position="119"/>
    </location>
</feature>
<evidence type="ECO:0000313" key="4">
    <source>
        <dbReference type="Proteomes" id="UP000241546"/>
    </source>
</evidence>
<dbReference type="InterPro" id="IPR000182">
    <property type="entry name" value="GNAT_dom"/>
</dbReference>